<evidence type="ECO:0000256" key="10">
    <source>
        <dbReference type="ARBA" id="ARBA00023285"/>
    </source>
</evidence>
<protein>
    <recommendedName>
        <fullName evidence="14">chitin deacetylase</fullName>
        <ecNumber evidence="14">3.5.1.41</ecNumber>
    </recommendedName>
</protein>
<evidence type="ECO:0000256" key="17">
    <source>
        <dbReference type="SAM" id="SignalP"/>
    </source>
</evidence>
<evidence type="ECO:0000313" key="19">
    <source>
        <dbReference type="EMBL" id="KAI9633116.1"/>
    </source>
</evidence>
<feature type="region of interest" description="Disordered" evidence="16">
    <location>
        <begin position="399"/>
        <end position="420"/>
    </location>
</feature>
<dbReference type="InterPro" id="IPR002509">
    <property type="entry name" value="NODB_dom"/>
</dbReference>
<dbReference type="GO" id="GO:0098552">
    <property type="term" value="C:side of membrane"/>
    <property type="evidence" value="ECO:0007669"/>
    <property type="project" value="UniProtKB-KW"/>
</dbReference>
<dbReference type="InterPro" id="IPR011330">
    <property type="entry name" value="Glyco_hydro/deAcase_b/a-brl"/>
</dbReference>
<evidence type="ECO:0000256" key="12">
    <source>
        <dbReference type="ARBA" id="ARBA00023316"/>
    </source>
</evidence>
<dbReference type="RefSeq" id="XP_052942893.1">
    <property type="nucleotide sequence ID" value="XM_053091034.1"/>
</dbReference>
<gene>
    <name evidence="19" type="ORF">MKK02DRAFT_40280</name>
</gene>
<dbReference type="PANTHER" id="PTHR10587:SF98">
    <property type="entry name" value="CHITIN DEACETYLASE"/>
    <property type="match status" value="1"/>
</dbReference>
<evidence type="ECO:0000256" key="4">
    <source>
        <dbReference type="ARBA" id="ARBA00022622"/>
    </source>
</evidence>
<evidence type="ECO:0000256" key="2">
    <source>
        <dbReference type="ARBA" id="ARBA00004609"/>
    </source>
</evidence>
<comment type="cofactor">
    <cofactor evidence="1">
        <name>Co(2+)</name>
        <dbReference type="ChEBI" id="CHEBI:48828"/>
    </cofactor>
</comment>
<evidence type="ECO:0000256" key="16">
    <source>
        <dbReference type="SAM" id="MobiDB-lite"/>
    </source>
</evidence>
<evidence type="ECO:0000313" key="20">
    <source>
        <dbReference type="Proteomes" id="UP001164286"/>
    </source>
</evidence>
<keyword evidence="12" id="KW-0961">Cell wall biogenesis/degradation</keyword>
<keyword evidence="6" id="KW-0146">Chitin degradation</keyword>
<dbReference type="GO" id="GO:0000272">
    <property type="term" value="P:polysaccharide catabolic process"/>
    <property type="evidence" value="ECO:0007669"/>
    <property type="project" value="UniProtKB-KW"/>
</dbReference>
<keyword evidence="7" id="KW-0472">Membrane</keyword>
<dbReference type="GO" id="GO:0005886">
    <property type="term" value="C:plasma membrane"/>
    <property type="evidence" value="ECO:0007669"/>
    <property type="project" value="UniProtKB-SubCell"/>
</dbReference>
<dbReference type="GO" id="GO:0006032">
    <property type="term" value="P:chitin catabolic process"/>
    <property type="evidence" value="ECO:0007669"/>
    <property type="project" value="UniProtKB-KW"/>
</dbReference>
<evidence type="ECO:0000256" key="7">
    <source>
        <dbReference type="ARBA" id="ARBA00023136"/>
    </source>
</evidence>
<evidence type="ECO:0000256" key="11">
    <source>
        <dbReference type="ARBA" id="ARBA00023288"/>
    </source>
</evidence>
<name>A0AA38H572_9TREE</name>
<dbReference type="Proteomes" id="UP001164286">
    <property type="component" value="Unassembled WGS sequence"/>
</dbReference>
<dbReference type="SUPFAM" id="SSF88713">
    <property type="entry name" value="Glycoside hydrolase/deacetylase"/>
    <property type="match status" value="1"/>
</dbReference>
<feature type="signal peptide" evidence="17">
    <location>
        <begin position="1"/>
        <end position="19"/>
    </location>
</feature>
<comment type="caution">
    <text evidence="19">The sequence shown here is derived from an EMBL/GenBank/DDBJ whole genome shotgun (WGS) entry which is preliminary data.</text>
</comment>
<dbReference type="EC" id="3.5.1.41" evidence="14"/>
<reference evidence="19" key="1">
    <citation type="journal article" date="2022" name="G3 (Bethesda)">
        <title>High quality genome of the basidiomycete yeast Dioszegia hungarica PDD-24b-2 isolated from cloud water.</title>
        <authorList>
            <person name="Jarrige D."/>
            <person name="Haridas S."/>
            <person name="Bleykasten-Grosshans C."/>
            <person name="Joly M."/>
            <person name="Nadalig T."/>
            <person name="Sancelme M."/>
            <person name="Vuilleumier S."/>
            <person name="Grigoriev I.V."/>
            <person name="Amato P."/>
            <person name="Bringel F."/>
        </authorList>
    </citation>
    <scope>NUCLEOTIDE SEQUENCE</scope>
    <source>
        <strain evidence="19">PDD-24b-2</strain>
    </source>
</reference>
<feature type="domain" description="NodB homology" evidence="18">
    <location>
        <begin position="150"/>
        <end position="341"/>
    </location>
</feature>
<keyword evidence="8" id="KW-0325">Glycoprotein</keyword>
<dbReference type="InterPro" id="IPR050248">
    <property type="entry name" value="Polysacc_deacetylase_ArnD"/>
</dbReference>
<evidence type="ECO:0000256" key="5">
    <source>
        <dbReference type="ARBA" id="ARBA00022729"/>
    </source>
</evidence>
<dbReference type="AlphaFoldDB" id="A0AA38H572"/>
<dbReference type="GeneID" id="77730239"/>
<dbReference type="Pfam" id="PF01522">
    <property type="entry name" value="Polysacc_deac_1"/>
    <property type="match status" value="1"/>
</dbReference>
<keyword evidence="9" id="KW-0119">Carbohydrate metabolism</keyword>
<evidence type="ECO:0000256" key="3">
    <source>
        <dbReference type="ARBA" id="ARBA00022475"/>
    </source>
</evidence>
<feature type="chain" id="PRO_5041306567" description="chitin deacetylase" evidence="17">
    <location>
        <begin position="20"/>
        <end position="448"/>
    </location>
</feature>
<evidence type="ECO:0000256" key="1">
    <source>
        <dbReference type="ARBA" id="ARBA00001941"/>
    </source>
</evidence>
<dbReference type="EMBL" id="JAKWFO010000012">
    <property type="protein sequence ID" value="KAI9633116.1"/>
    <property type="molecule type" value="Genomic_DNA"/>
</dbReference>
<proteinExistence type="predicted"/>
<evidence type="ECO:0000256" key="14">
    <source>
        <dbReference type="ARBA" id="ARBA00024056"/>
    </source>
</evidence>
<dbReference type="PANTHER" id="PTHR10587">
    <property type="entry name" value="GLYCOSYL TRANSFERASE-RELATED"/>
    <property type="match status" value="1"/>
</dbReference>
<evidence type="ECO:0000259" key="18">
    <source>
        <dbReference type="PROSITE" id="PS51677"/>
    </source>
</evidence>
<comment type="catalytic activity">
    <reaction evidence="15">
        <text>[(1-&gt;4)-N-acetyl-beta-D-glucosaminyl](n) + n H2O = chitosan + n acetate</text>
        <dbReference type="Rhea" id="RHEA:10464"/>
        <dbReference type="Rhea" id="RHEA-COMP:9593"/>
        <dbReference type="Rhea" id="RHEA-COMP:9597"/>
        <dbReference type="ChEBI" id="CHEBI:15377"/>
        <dbReference type="ChEBI" id="CHEBI:17029"/>
        <dbReference type="ChEBI" id="CHEBI:30089"/>
        <dbReference type="ChEBI" id="CHEBI:57704"/>
        <dbReference type="EC" id="3.5.1.41"/>
    </reaction>
    <physiologicalReaction direction="left-to-right" evidence="15">
        <dbReference type="Rhea" id="RHEA:10465"/>
    </physiologicalReaction>
</comment>
<dbReference type="GO" id="GO:0009272">
    <property type="term" value="P:fungal-type cell wall biogenesis"/>
    <property type="evidence" value="ECO:0007669"/>
    <property type="project" value="UniProtKB-ARBA"/>
</dbReference>
<dbReference type="GO" id="GO:0004099">
    <property type="term" value="F:chitin deacetylase activity"/>
    <property type="evidence" value="ECO:0007669"/>
    <property type="project" value="UniProtKB-EC"/>
</dbReference>
<keyword evidence="5 17" id="KW-0732">Signal</keyword>
<keyword evidence="4" id="KW-0336">GPI-anchor</keyword>
<keyword evidence="11" id="KW-0449">Lipoprotein</keyword>
<sequence>MIAALLSLLLVAAPAPAVAHAGCGGHELIVPRQMAAPTDVASQSQIKDPQQQCTPYQYPRIAAIQANYPTIWQTATIPAADTAARELFARINATVNEKLPNAGLKPAAGPPGLPNYDRSDPDCWWTWQGCSTPNPSLGIPADVVRIPEPNSLGMTVDDGPNCSQNAFYDFLREQNQKVSMYYIGSNVMIWPLQAMRGHQDGHEICVHTWSHQAMTSLTNEQVFAELYYTRQIIKDLMGFTSRCWRPPQGDVDNRVRLIAAGLNLTNILWIEDSNDWRANVAGSAVTPADVDRRYQGVIDQAKGGNYSTQGTILLSHQSTNYTMSTLMKWLPQLKAAFAHVVPVASGMNWTTPYAESNFTYPSFAQIIANQSASAPGSVSASGPSASVSIGGNNAAASGSVTGTASRSGAPSGSGAGSAASSSRAAGWRSSEVGTGGVVLAAVLAWAAL</sequence>
<comment type="subcellular location">
    <subcellularLocation>
        <location evidence="2">Cell membrane</location>
        <topology evidence="2">Lipid-anchor</topology>
        <topology evidence="2">GPI-anchor</topology>
    </subcellularLocation>
</comment>
<evidence type="ECO:0000256" key="13">
    <source>
        <dbReference type="ARBA" id="ARBA00023326"/>
    </source>
</evidence>
<keyword evidence="13" id="KW-0624">Polysaccharide degradation</keyword>
<evidence type="ECO:0000256" key="6">
    <source>
        <dbReference type="ARBA" id="ARBA00023024"/>
    </source>
</evidence>
<organism evidence="19 20">
    <name type="scientific">Dioszegia hungarica</name>
    <dbReference type="NCBI Taxonomy" id="4972"/>
    <lineage>
        <taxon>Eukaryota</taxon>
        <taxon>Fungi</taxon>
        <taxon>Dikarya</taxon>
        <taxon>Basidiomycota</taxon>
        <taxon>Agaricomycotina</taxon>
        <taxon>Tremellomycetes</taxon>
        <taxon>Tremellales</taxon>
        <taxon>Bulleribasidiaceae</taxon>
        <taxon>Dioszegia</taxon>
    </lineage>
</organism>
<keyword evidence="10" id="KW-0170">Cobalt</keyword>
<keyword evidence="20" id="KW-1185">Reference proteome</keyword>
<dbReference type="GO" id="GO:0071555">
    <property type="term" value="P:cell wall organization"/>
    <property type="evidence" value="ECO:0007669"/>
    <property type="project" value="UniProtKB-KW"/>
</dbReference>
<evidence type="ECO:0000256" key="9">
    <source>
        <dbReference type="ARBA" id="ARBA00023277"/>
    </source>
</evidence>
<accession>A0AA38H572</accession>
<dbReference type="PROSITE" id="PS51677">
    <property type="entry name" value="NODB"/>
    <property type="match status" value="1"/>
</dbReference>
<dbReference type="Gene3D" id="3.20.20.370">
    <property type="entry name" value="Glycoside hydrolase/deacetylase"/>
    <property type="match status" value="1"/>
</dbReference>
<keyword evidence="3" id="KW-1003">Cell membrane</keyword>
<evidence type="ECO:0000256" key="15">
    <source>
        <dbReference type="ARBA" id="ARBA00048494"/>
    </source>
</evidence>
<evidence type="ECO:0000256" key="8">
    <source>
        <dbReference type="ARBA" id="ARBA00023180"/>
    </source>
</evidence>